<organism evidence="1">
    <name type="scientific">Opuntia streptacantha</name>
    <name type="common">Prickly pear cactus</name>
    <name type="synonym">Opuntia cardona</name>
    <dbReference type="NCBI Taxonomy" id="393608"/>
    <lineage>
        <taxon>Eukaryota</taxon>
        <taxon>Viridiplantae</taxon>
        <taxon>Streptophyta</taxon>
        <taxon>Embryophyta</taxon>
        <taxon>Tracheophyta</taxon>
        <taxon>Spermatophyta</taxon>
        <taxon>Magnoliopsida</taxon>
        <taxon>eudicotyledons</taxon>
        <taxon>Gunneridae</taxon>
        <taxon>Pentapetalae</taxon>
        <taxon>Caryophyllales</taxon>
        <taxon>Cactineae</taxon>
        <taxon>Cactaceae</taxon>
        <taxon>Opuntioideae</taxon>
        <taxon>Opuntia</taxon>
    </lineage>
</organism>
<reference evidence="1" key="1">
    <citation type="journal article" date="2013" name="J. Plant Res.">
        <title>Effect of fungi and light on seed germination of three Opuntia species from semiarid lands of central Mexico.</title>
        <authorList>
            <person name="Delgado-Sanchez P."/>
            <person name="Jimenez-Bremont J.F."/>
            <person name="Guerrero-Gonzalez Mde L."/>
            <person name="Flores J."/>
        </authorList>
    </citation>
    <scope>NUCLEOTIDE SEQUENCE</scope>
    <source>
        <tissue evidence="1">Cladode</tissue>
    </source>
</reference>
<name>A0A7C8ZKJ0_OPUST</name>
<accession>A0A7C8ZKJ0</accession>
<reference evidence="1" key="2">
    <citation type="submission" date="2020-07" db="EMBL/GenBank/DDBJ databases">
        <authorList>
            <person name="Vera ALvarez R."/>
            <person name="Arias-Moreno D.M."/>
            <person name="Jimenez-Jacinto V."/>
            <person name="Jimenez-Bremont J.F."/>
            <person name="Swaminathan K."/>
            <person name="Moose S.P."/>
            <person name="Guerrero-Gonzalez M.L."/>
            <person name="Marino-Ramirez L."/>
            <person name="Landsman D."/>
            <person name="Rodriguez-Kessler M."/>
            <person name="Delgado-Sanchez P."/>
        </authorList>
    </citation>
    <scope>NUCLEOTIDE SEQUENCE</scope>
    <source>
        <tissue evidence="1">Cladode</tissue>
    </source>
</reference>
<protein>
    <submittedName>
        <fullName evidence="1">Uncharacterized protein</fullName>
    </submittedName>
</protein>
<dbReference type="EMBL" id="GISG01141463">
    <property type="protein sequence ID" value="MBA4645216.1"/>
    <property type="molecule type" value="Transcribed_RNA"/>
</dbReference>
<sequence length="101" mass="10400">MSSFCCKAFKLSTDSSSDSISCDTGDCTSDPHGFSLDSEDVSSSTATVSTLGAEGSAFEGIHLNLADIKVTATVRTSVPAVVLRVLANGYSLLDPFEGLVS</sequence>
<dbReference type="AlphaFoldDB" id="A0A7C8ZKJ0"/>
<evidence type="ECO:0000313" key="1">
    <source>
        <dbReference type="EMBL" id="MBA4645216.1"/>
    </source>
</evidence>
<proteinExistence type="predicted"/>